<accession>A0ABD3S6Y1</accession>
<keyword evidence="2" id="KW-1185">Reference proteome</keyword>
<reference evidence="1 2" key="1">
    <citation type="submission" date="2024-12" db="EMBL/GenBank/DDBJ databases">
        <title>The unique morphological basis and parallel evolutionary history of personate flowers in Penstemon.</title>
        <authorList>
            <person name="Depatie T.H."/>
            <person name="Wessinger C.A."/>
        </authorList>
    </citation>
    <scope>NUCLEOTIDE SEQUENCE [LARGE SCALE GENOMIC DNA]</scope>
    <source>
        <strain evidence="1">WTNN_2</strain>
        <tissue evidence="1">Leaf</tissue>
    </source>
</reference>
<protein>
    <submittedName>
        <fullName evidence="1">Uncharacterized protein</fullName>
    </submittedName>
</protein>
<proteinExistence type="predicted"/>
<gene>
    <name evidence="1" type="ORF">ACJIZ3_006123</name>
</gene>
<dbReference type="AlphaFoldDB" id="A0ABD3S6Y1"/>
<evidence type="ECO:0000313" key="1">
    <source>
        <dbReference type="EMBL" id="KAL3820218.1"/>
    </source>
</evidence>
<dbReference type="Proteomes" id="UP001634393">
    <property type="component" value="Unassembled WGS sequence"/>
</dbReference>
<name>A0ABD3S6Y1_9LAMI</name>
<organism evidence="1 2">
    <name type="scientific">Penstemon smallii</name>
    <dbReference type="NCBI Taxonomy" id="265156"/>
    <lineage>
        <taxon>Eukaryota</taxon>
        <taxon>Viridiplantae</taxon>
        <taxon>Streptophyta</taxon>
        <taxon>Embryophyta</taxon>
        <taxon>Tracheophyta</taxon>
        <taxon>Spermatophyta</taxon>
        <taxon>Magnoliopsida</taxon>
        <taxon>eudicotyledons</taxon>
        <taxon>Gunneridae</taxon>
        <taxon>Pentapetalae</taxon>
        <taxon>asterids</taxon>
        <taxon>lamiids</taxon>
        <taxon>Lamiales</taxon>
        <taxon>Plantaginaceae</taxon>
        <taxon>Cheloneae</taxon>
        <taxon>Penstemon</taxon>
    </lineage>
</organism>
<dbReference type="EMBL" id="JBJXBP010000007">
    <property type="protein sequence ID" value="KAL3820218.1"/>
    <property type="molecule type" value="Genomic_DNA"/>
</dbReference>
<sequence length="119" mass="14068">MSFADVLTSTKRENFVVKVKVAIMETTEKLYYMGHVWCCAGINAELDYLYKCSTYVVAYGNQGMKIARISSMECMDMFYKVLFNCYEVDDCLCTLFKFWMILVFNCYQETPYPSRRFRC</sequence>
<evidence type="ECO:0000313" key="2">
    <source>
        <dbReference type="Proteomes" id="UP001634393"/>
    </source>
</evidence>
<comment type="caution">
    <text evidence="1">The sequence shown here is derived from an EMBL/GenBank/DDBJ whole genome shotgun (WGS) entry which is preliminary data.</text>
</comment>